<proteinExistence type="predicted"/>
<protein>
    <submittedName>
        <fullName evidence="2">Unnamed protein product</fullName>
    </submittedName>
</protein>
<evidence type="ECO:0000313" key="3">
    <source>
        <dbReference type="Proteomes" id="UP001165205"/>
    </source>
</evidence>
<feature type="region of interest" description="Disordered" evidence="1">
    <location>
        <begin position="1"/>
        <end position="21"/>
    </location>
</feature>
<sequence>MAGTAQELVPQANKSAPLKAPITPLNSPGFITVSIIPYVTRGKEGRREEAKGGRREAGLVHDQQRYIRL</sequence>
<dbReference type="AlphaFoldDB" id="A0AAN5C3J7"/>
<dbReference type="EMBL" id="BSYA01000259">
    <property type="protein sequence ID" value="GMG37801.1"/>
    <property type="molecule type" value="Genomic_DNA"/>
</dbReference>
<accession>A0AAN5C3J7</accession>
<feature type="region of interest" description="Disordered" evidence="1">
    <location>
        <begin position="42"/>
        <end position="63"/>
    </location>
</feature>
<name>A0AAN5C3J7_ASPOZ</name>
<gene>
    <name evidence="2" type="ORF">Aory04_001260000</name>
</gene>
<reference evidence="2" key="1">
    <citation type="submission" date="2023-04" db="EMBL/GenBank/DDBJ databases">
        <title>Aspergillus oryzae NBRC 4228.</title>
        <authorList>
            <person name="Ichikawa N."/>
            <person name="Sato H."/>
            <person name="Tonouchi N."/>
        </authorList>
    </citation>
    <scope>NUCLEOTIDE SEQUENCE</scope>
    <source>
        <strain evidence="2">NBRC 4228</strain>
    </source>
</reference>
<evidence type="ECO:0000313" key="2">
    <source>
        <dbReference type="EMBL" id="GMG37801.1"/>
    </source>
</evidence>
<organism evidence="2 3">
    <name type="scientific">Aspergillus oryzae</name>
    <name type="common">Yellow koji mold</name>
    <dbReference type="NCBI Taxonomy" id="5062"/>
    <lineage>
        <taxon>Eukaryota</taxon>
        <taxon>Fungi</taxon>
        <taxon>Dikarya</taxon>
        <taxon>Ascomycota</taxon>
        <taxon>Pezizomycotina</taxon>
        <taxon>Eurotiomycetes</taxon>
        <taxon>Eurotiomycetidae</taxon>
        <taxon>Eurotiales</taxon>
        <taxon>Aspergillaceae</taxon>
        <taxon>Aspergillus</taxon>
        <taxon>Aspergillus subgen. Circumdati</taxon>
    </lineage>
</organism>
<comment type="caution">
    <text evidence="2">The sequence shown here is derived from an EMBL/GenBank/DDBJ whole genome shotgun (WGS) entry which is preliminary data.</text>
</comment>
<evidence type="ECO:0000256" key="1">
    <source>
        <dbReference type="SAM" id="MobiDB-lite"/>
    </source>
</evidence>
<dbReference type="Proteomes" id="UP001165205">
    <property type="component" value="Unassembled WGS sequence"/>
</dbReference>